<name>A0A9P6BAJ6_9AGAM</name>
<protein>
    <submittedName>
        <fullName evidence="1">Uncharacterized protein</fullName>
    </submittedName>
</protein>
<evidence type="ECO:0000313" key="2">
    <source>
        <dbReference type="Proteomes" id="UP000886523"/>
    </source>
</evidence>
<comment type="caution">
    <text evidence="1">The sequence shown here is derived from an EMBL/GenBank/DDBJ whole genome shotgun (WGS) entry which is preliminary data.</text>
</comment>
<evidence type="ECO:0000313" key="1">
    <source>
        <dbReference type="EMBL" id="KAF9520532.1"/>
    </source>
</evidence>
<organism evidence="1 2">
    <name type="scientific">Hydnum rufescens UP504</name>
    <dbReference type="NCBI Taxonomy" id="1448309"/>
    <lineage>
        <taxon>Eukaryota</taxon>
        <taxon>Fungi</taxon>
        <taxon>Dikarya</taxon>
        <taxon>Basidiomycota</taxon>
        <taxon>Agaricomycotina</taxon>
        <taxon>Agaricomycetes</taxon>
        <taxon>Cantharellales</taxon>
        <taxon>Hydnaceae</taxon>
        <taxon>Hydnum</taxon>
    </lineage>
</organism>
<dbReference type="Proteomes" id="UP000886523">
    <property type="component" value="Unassembled WGS sequence"/>
</dbReference>
<feature type="non-terminal residue" evidence="1">
    <location>
        <position position="1"/>
    </location>
</feature>
<proteinExistence type="predicted"/>
<gene>
    <name evidence="1" type="ORF">BS47DRAFT_1335695</name>
</gene>
<reference evidence="1" key="1">
    <citation type="journal article" date="2020" name="Nat. Commun.">
        <title>Large-scale genome sequencing of mycorrhizal fungi provides insights into the early evolution of symbiotic traits.</title>
        <authorList>
            <person name="Miyauchi S."/>
            <person name="Kiss E."/>
            <person name="Kuo A."/>
            <person name="Drula E."/>
            <person name="Kohler A."/>
            <person name="Sanchez-Garcia M."/>
            <person name="Morin E."/>
            <person name="Andreopoulos B."/>
            <person name="Barry K.W."/>
            <person name="Bonito G."/>
            <person name="Buee M."/>
            <person name="Carver A."/>
            <person name="Chen C."/>
            <person name="Cichocki N."/>
            <person name="Clum A."/>
            <person name="Culley D."/>
            <person name="Crous P.W."/>
            <person name="Fauchery L."/>
            <person name="Girlanda M."/>
            <person name="Hayes R.D."/>
            <person name="Keri Z."/>
            <person name="LaButti K."/>
            <person name="Lipzen A."/>
            <person name="Lombard V."/>
            <person name="Magnuson J."/>
            <person name="Maillard F."/>
            <person name="Murat C."/>
            <person name="Nolan M."/>
            <person name="Ohm R.A."/>
            <person name="Pangilinan J."/>
            <person name="Pereira M.F."/>
            <person name="Perotto S."/>
            <person name="Peter M."/>
            <person name="Pfister S."/>
            <person name="Riley R."/>
            <person name="Sitrit Y."/>
            <person name="Stielow J.B."/>
            <person name="Szollosi G."/>
            <person name="Zifcakova L."/>
            <person name="Stursova M."/>
            <person name="Spatafora J.W."/>
            <person name="Tedersoo L."/>
            <person name="Vaario L.M."/>
            <person name="Yamada A."/>
            <person name="Yan M."/>
            <person name="Wang P."/>
            <person name="Xu J."/>
            <person name="Bruns T."/>
            <person name="Baldrian P."/>
            <person name="Vilgalys R."/>
            <person name="Dunand C."/>
            <person name="Henrissat B."/>
            <person name="Grigoriev I.V."/>
            <person name="Hibbett D."/>
            <person name="Nagy L.G."/>
            <person name="Martin F.M."/>
        </authorList>
    </citation>
    <scope>NUCLEOTIDE SEQUENCE</scope>
    <source>
        <strain evidence="1">UP504</strain>
    </source>
</reference>
<keyword evidence="2" id="KW-1185">Reference proteome</keyword>
<dbReference type="EMBL" id="MU128911">
    <property type="protein sequence ID" value="KAF9520532.1"/>
    <property type="molecule type" value="Genomic_DNA"/>
</dbReference>
<dbReference type="OrthoDB" id="10576547at2759"/>
<accession>A0A9P6BAJ6</accession>
<sequence>RRKVRLTERRNLYTETGDLSEEEEEVDDVLHRIKERGLEFYIPLGKTATAQEERADVCHNTL</sequence>
<dbReference type="AlphaFoldDB" id="A0A9P6BAJ6"/>